<dbReference type="InterPro" id="IPR050763">
    <property type="entry name" value="ABC_transporter_ATP-binding"/>
</dbReference>
<organism evidence="9 10">
    <name type="scientific">Actinomadura sediminis</name>
    <dbReference type="NCBI Taxonomy" id="1038904"/>
    <lineage>
        <taxon>Bacteria</taxon>
        <taxon>Bacillati</taxon>
        <taxon>Actinomycetota</taxon>
        <taxon>Actinomycetes</taxon>
        <taxon>Streptosporangiales</taxon>
        <taxon>Thermomonosporaceae</taxon>
        <taxon>Actinomadura</taxon>
    </lineage>
</organism>
<comment type="similarity">
    <text evidence="2">Belongs to the ABC transporter superfamily.</text>
</comment>
<dbReference type="Pfam" id="PF00005">
    <property type="entry name" value="ABC_tran"/>
    <property type="match status" value="1"/>
</dbReference>
<name>A0ABW3EQ99_9ACTN</name>
<dbReference type="InterPro" id="IPR027417">
    <property type="entry name" value="P-loop_NTPase"/>
</dbReference>
<sequence>MKGAIIEARGVRLGTGRRDGLSFTVGAGEVVALPWGPGPRATALLEAVAGLRRPAGGTVRVRGADPYEDRGGRRPGAVWRAGGWFPGLTAAEVVDGWRRWTLDPLPAAEALRRTGLADRADVRYERLDPGEQRMLDLSLALVGRSDVLLLDEPTAGLGDAAADRVWRVLHELAASGAAVLLTPRSPAEARLADRVCGAAQPARPGPHDTVHPADAHPDRPDAGTRAARRPDPRAGARRRRPLASARPGVPV</sequence>
<dbReference type="Proteomes" id="UP001596972">
    <property type="component" value="Unassembled WGS sequence"/>
</dbReference>
<evidence type="ECO:0000259" key="8">
    <source>
        <dbReference type="PROSITE" id="PS50893"/>
    </source>
</evidence>
<evidence type="ECO:0000256" key="1">
    <source>
        <dbReference type="ARBA" id="ARBA00004202"/>
    </source>
</evidence>
<keyword evidence="10" id="KW-1185">Reference proteome</keyword>
<comment type="caution">
    <text evidence="9">The sequence shown here is derived from an EMBL/GenBank/DDBJ whole genome shotgun (WGS) entry which is preliminary data.</text>
</comment>
<keyword evidence="6" id="KW-0046">Antibiotic resistance</keyword>
<reference evidence="10" key="1">
    <citation type="journal article" date="2019" name="Int. J. Syst. Evol. Microbiol.">
        <title>The Global Catalogue of Microorganisms (GCM) 10K type strain sequencing project: providing services to taxonomists for standard genome sequencing and annotation.</title>
        <authorList>
            <consortium name="The Broad Institute Genomics Platform"/>
            <consortium name="The Broad Institute Genome Sequencing Center for Infectious Disease"/>
            <person name="Wu L."/>
            <person name="Ma J."/>
        </authorList>
    </citation>
    <scope>NUCLEOTIDE SEQUENCE [LARGE SCALE GENOMIC DNA]</scope>
    <source>
        <strain evidence="10">JCM 31202</strain>
    </source>
</reference>
<evidence type="ECO:0000256" key="6">
    <source>
        <dbReference type="ARBA" id="ARBA00023251"/>
    </source>
</evidence>
<feature type="compositionally biased region" description="Low complexity" evidence="7">
    <location>
        <begin position="242"/>
        <end position="251"/>
    </location>
</feature>
<evidence type="ECO:0000256" key="5">
    <source>
        <dbReference type="ARBA" id="ARBA00022840"/>
    </source>
</evidence>
<dbReference type="PANTHER" id="PTHR42711">
    <property type="entry name" value="ABC TRANSPORTER ATP-BINDING PROTEIN"/>
    <property type="match status" value="1"/>
</dbReference>
<dbReference type="InterPro" id="IPR003439">
    <property type="entry name" value="ABC_transporter-like_ATP-bd"/>
</dbReference>
<keyword evidence="3" id="KW-0813">Transport</keyword>
<feature type="domain" description="ABC transporter" evidence="8">
    <location>
        <begin position="1"/>
        <end position="225"/>
    </location>
</feature>
<evidence type="ECO:0000256" key="2">
    <source>
        <dbReference type="ARBA" id="ARBA00005417"/>
    </source>
</evidence>
<dbReference type="GO" id="GO:0005524">
    <property type="term" value="F:ATP binding"/>
    <property type="evidence" value="ECO:0007669"/>
    <property type="project" value="UniProtKB-KW"/>
</dbReference>
<proteinExistence type="inferred from homology"/>
<protein>
    <submittedName>
        <fullName evidence="9">ATP-binding cassette domain-containing protein</fullName>
    </submittedName>
</protein>
<gene>
    <name evidence="9" type="ORF">ACFQ11_12115</name>
</gene>
<evidence type="ECO:0000313" key="9">
    <source>
        <dbReference type="EMBL" id="MFD0901141.1"/>
    </source>
</evidence>
<feature type="region of interest" description="Disordered" evidence="7">
    <location>
        <begin position="198"/>
        <end position="251"/>
    </location>
</feature>
<keyword evidence="5 9" id="KW-0067">ATP-binding</keyword>
<dbReference type="RefSeq" id="WP_378298316.1">
    <property type="nucleotide sequence ID" value="NZ_JBHTJA010000017.1"/>
</dbReference>
<dbReference type="SUPFAM" id="SSF52540">
    <property type="entry name" value="P-loop containing nucleoside triphosphate hydrolases"/>
    <property type="match status" value="1"/>
</dbReference>
<evidence type="ECO:0000256" key="7">
    <source>
        <dbReference type="SAM" id="MobiDB-lite"/>
    </source>
</evidence>
<dbReference type="PROSITE" id="PS50893">
    <property type="entry name" value="ABC_TRANSPORTER_2"/>
    <property type="match status" value="1"/>
</dbReference>
<evidence type="ECO:0000313" key="10">
    <source>
        <dbReference type="Proteomes" id="UP001596972"/>
    </source>
</evidence>
<dbReference type="EMBL" id="JBHTJA010000017">
    <property type="protein sequence ID" value="MFD0901141.1"/>
    <property type="molecule type" value="Genomic_DNA"/>
</dbReference>
<evidence type="ECO:0000256" key="3">
    <source>
        <dbReference type="ARBA" id="ARBA00022448"/>
    </source>
</evidence>
<dbReference type="PANTHER" id="PTHR42711:SF5">
    <property type="entry name" value="ABC TRANSPORTER ATP-BINDING PROTEIN NATA"/>
    <property type="match status" value="1"/>
</dbReference>
<evidence type="ECO:0000256" key="4">
    <source>
        <dbReference type="ARBA" id="ARBA00022741"/>
    </source>
</evidence>
<comment type="subcellular location">
    <subcellularLocation>
        <location evidence="1">Cell membrane</location>
        <topology evidence="1">Peripheral membrane protein</topology>
    </subcellularLocation>
</comment>
<feature type="compositionally biased region" description="Basic and acidic residues" evidence="7">
    <location>
        <begin position="205"/>
        <end position="234"/>
    </location>
</feature>
<keyword evidence="4" id="KW-0547">Nucleotide-binding</keyword>
<accession>A0ABW3EQ99</accession>
<dbReference type="Gene3D" id="3.40.50.300">
    <property type="entry name" value="P-loop containing nucleotide triphosphate hydrolases"/>
    <property type="match status" value="1"/>
</dbReference>